<reference evidence="5 6" key="1">
    <citation type="journal article" date="2015" name="Genome Announc.">
        <title>Complete genome sequence of Martelella endophytica YC6887, which has antifungal activity associated with a halophyte.</title>
        <authorList>
            <person name="Khan A."/>
            <person name="Khan H."/>
            <person name="Chung E.J."/>
            <person name="Hossain M.T."/>
            <person name="Chung Y.R."/>
        </authorList>
    </citation>
    <scope>NUCLEOTIDE SEQUENCE [LARGE SCALE GENOMIC DNA]</scope>
    <source>
        <strain evidence="5">YC6887</strain>
    </source>
</reference>
<protein>
    <submittedName>
        <fullName evidence="5">Short-chain dehydrogenase</fullName>
    </submittedName>
</protein>
<dbReference type="SUPFAM" id="SSF51735">
    <property type="entry name" value="NAD(P)-binding Rossmann-fold domains"/>
    <property type="match status" value="1"/>
</dbReference>
<keyword evidence="6" id="KW-1185">Reference proteome</keyword>
<dbReference type="Pfam" id="PF00106">
    <property type="entry name" value="adh_short"/>
    <property type="match status" value="1"/>
</dbReference>
<evidence type="ECO:0000313" key="6">
    <source>
        <dbReference type="Proteomes" id="UP000032611"/>
    </source>
</evidence>
<dbReference type="InterPro" id="IPR020904">
    <property type="entry name" value="Sc_DH/Rdtase_CS"/>
</dbReference>
<organism evidence="5 6">
    <name type="scientific">Martelella endophytica</name>
    <dbReference type="NCBI Taxonomy" id="1486262"/>
    <lineage>
        <taxon>Bacteria</taxon>
        <taxon>Pseudomonadati</taxon>
        <taxon>Pseudomonadota</taxon>
        <taxon>Alphaproteobacteria</taxon>
        <taxon>Hyphomicrobiales</taxon>
        <taxon>Aurantimonadaceae</taxon>
        <taxon>Martelella</taxon>
    </lineage>
</organism>
<gene>
    <name evidence="5" type="ORF">TM49_04420</name>
</gene>
<dbReference type="GO" id="GO:0016491">
    <property type="term" value="F:oxidoreductase activity"/>
    <property type="evidence" value="ECO:0007669"/>
    <property type="project" value="UniProtKB-KW"/>
</dbReference>
<evidence type="ECO:0000256" key="1">
    <source>
        <dbReference type="ARBA" id="ARBA00006484"/>
    </source>
</evidence>
<feature type="domain" description="Ketoreductase" evidence="4">
    <location>
        <begin position="6"/>
        <end position="185"/>
    </location>
</feature>
<sequence>MNIEGSVIMITGASSGIGAATARATFAAGARLVLLARREDRITTLAEELGNALAVRCDVTDRDQVAVAIQQAKDTYGRVDVLVNNAGQGLEAAIEDIAIEDFRDILDLNLVAPLIMMQAVLPLMHAQGAGAIINVSSGVTFYPRPHSGAYNSAKAGLNMLSAVARAELADQGIAVSTMLPFVTATEFTDALKAGSEAARAEPAAAVAHTPERVADRILDLIRSGDERADLVPQRFGGSLAA</sequence>
<comment type="similarity">
    <text evidence="1 3">Belongs to the short-chain dehydrogenases/reductases (SDR) family.</text>
</comment>
<keyword evidence="2" id="KW-0560">Oxidoreductase</keyword>
<dbReference type="InterPro" id="IPR057326">
    <property type="entry name" value="KR_dom"/>
</dbReference>
<evidence type="ECO:0000259" key="4">
    <source>
        <dbReference type="SMART" id="SM00822"/>
    </source>
</evidence>
<evidence type="ECO:0000313" key="5">
    <source>
        <dbReference type="EMBL" id="AJY45106.1"/>
    </source>
</evidence>
<dbReference type="PATRIC" id="fig|1486262.3.peg.904"/>
<dbReference type="CDD" id="cd05233">
    <property type="entry name" value="SDR_c"/>
    <property type="match status" value="1"/>
</dbReference>
<dbReference type="RefSeq" id="WP_045679700.1">
    <property type="nucleotide sequence ID" value="NZ_CP010803.1"/>
</dbReference>
<dbReference type="InterPro" id="IPR002347">
    <property type="entry name" value="SDR_fam"/>
</dbReference>
<dbReference type="AlphaFoldDB" id="A0A0D5LLS4"/>
<dbReference type="PRINTS" id="PR00081">
    <property type="entry name" value="GDHRDH"/>
</dbReference>
<dbReference type="EMBL" id="CP010803">
    <property type="protein sequence ID" value="AJY45106.1"/>
    <property type="molecule type" value="Genomic_DNA"/>
</dbReference>
<dbReference type="HOGENOM" id="CLU_010194_2_10_5"/>
<evidence type="ECO:0000256" key="2">
    <source>
        <dbReference type="ARBA" id="ARBA00023002"/>
    </source>
</evidence>
<evidence type="ECO:0000256" key="3">
    <source>
        <dbReference type="RuleBase" id="RU000363"/>
    </source>
</evidence>
<dbReference type="PANTHER" id="PTHR44196:SF1">
    <property type="entry name" value="DEHYDROGENASE_REDUCTASE SDR FAMILY MEMBER 7B"/>
    <property type="match status" value="1"/>
</dbReference>
<dbReference type="GO" id="GO:0016020">
    <property type="term" value="C:membrane"/>
    <property type="evidence" value="ECO:0007669"/>
    <property type="project" value="TreeGrafter"/>
</dbReference>
<accession>A0A0D5LLS4</accession>
<dbReference type="Gene3D" id="3.40.50.720">
    <property type="entry name" value="NAD(P)-binding Rossmann-like Domain"/>
    <property type="match status" value="1"/>
</dbReference>
<dbReference type="PANTHER" id="PTHR44196">
    <property type="entry name" value="DEHYDROGENASE/REDUCTASE SDR FAMILY MEMBER 7B"/>
    <property type="match status" value="1"/>
</dbReference>
<dbReference type="InterPro" id="IPR036291">
    <property type="entry name" value="NAD(P)-bd_dom_sf"/>
</dbReference>
<name>A0A0D5LLS4_MAREN</name>
<dbReference type="STRING" id="1486262.TM49_04420"/>
<proteinExistence type="inferred from homology"/>
<dbReference type="PRINTS" id="PR00080">
    <property type="entry name" value="SDRFAMILY"/>
</dbReference>
<dbReference type="PROSITE" id="PS00061">
    <property type="entry name" value="ADH_SHORT"/>
    <property type="match status" value="1"/>
</dbReference>
<dbReference type="KEGG" id="mey:TM49_04420"/>
<dbReference type="Proteomes" id="UP000032611">
    <property type="component" value="Chromosome"/>
</dbReference>
<dbReference type="SMART" id="SM00822">
    <property type="entry name" value="PKS_KR"/>
    <property type="match status" value="1"/>
</dbReference>